<proteinExistence type="inferred from homology"/>
<evidence type="ECO:0000256" key="7">
    <source>
        <dbReference type="ARBA" id="ARBA00022763"/>
    </source>
</evidence>
<dbReference type="InterPro" id="IPR041663">
    <property type="entry name" value="DisA/LigA_HHH"/>
</dbReference>
<dbReference type="Pfam" id="PF03120">
    <property type="entry name" value="OB_DNA_ligase"/>
    <property type="match status" value="1"/>
</dbReference>
<dbReference type="GO" id="GO:0006281">
    <property type="term" value="P:DNA repair"/>
    <property type="evidence" value="ECO:0007669"/>
    <property type="project" value="UniProtKB-KW"/>
</dbReference>
<comment type="catalytic activity">
    <reaction evidence="12 14 15">
        <text>NAD(+) + (deoxyribonucleotide)n-3'-hydroxyl + 5'-phospho-(deoxyribonucleotide)m = (deoxyribonucleotide)n+m + AMP + beta-nicotinamide D-nucleotide.</text>
        <dbReference type="EC" id="6.5.1.2"/>
    </reaction>
</comment>
<dbReference type="SMART" id="SM00278">
    <property type="entry name" value="HhH1"/>
    <property type="match status" value="4"/>
</dbReference>
<dbReference type="PANTHER" id="PTHR23389:SF9">
    <property type="entry name" value="DNA LIGASE"/>
    <property type="match status" value="1"/>
</dbReference>
<feature type="binding site" evidence="14">
    <location>
        <position position="430"/>
    </location>
    <ligand>
        <name>Zn(2+)</name>
        <dbReference type="ChEBI" id="CHEBI:29105"/>
    </ligand>
</feature>
<protein>
    <recommendedName>
        <fullName evidence="3 14">DNA ligase</fullName>
        <ecNumber evidence="2 14">6.5.1.2</ecNumber>
    </recommendedName>
    <alternativeName>
        <fullName evidence="14">Polydeoxyribonucleotide synthase [NAD(+)]</fullName>
    </alternativeName>
</protein>
<evidence type="ECO:0000256" key="6">
    <source>
        <dbReference type="ARBA" id="ARBA00022723"/>
    </source>
</evidence>
<dbReference type="RefSeq" id="WP_057952072.1">
    <property type="nucleotide sequence ID" value="NZ_CP013118.1"/>
</dbReference>
<evidence type="ECO:0000256" key="8">
    <source>
        <dbReference type="ARBA" id="ARBA00022833"/>
    </source>
</evidence>
<dbReference type="STRING" id="1307839.L21SP5_00863"/>
<evidence type="ECO:0000313" key="17">
    <source>
        <dbReference type="EMBL" id="ALO14533.1"/>
    </source>
</evidence>
<dbReference type="GO" id="GO:0003911">
    <property type="term" value="F:DNA ligase (NAD+) activity"/>
    <property type="evidence" value="ECO:0007669"/>
    <property type="project" value="UniProtKB-UniRule"/>
</dbReference>
<dbReference type="FunFam" id="2.40.50.140:FF:000012">
    <property type="entry name" value="DNA ligase"/>
    <property type="match status" value="1"/>
</dbReference>
<dbReference type="Gene3D" id="3.30.470.30">
    <property type="entry name" value="DNA ligase/mRNA capping enzyme"/>
    <property type="match status" value="1"/>
</dbReference>
<dbReference type="CDD" id="cd00114">
    <property type="entry name" value="LIGANc"/>
    <property type="match status" value="1"/>
</dbReference>
<dbReference type="GO" id="GO:0006260">
    <property type="term" value="P:DNA replication"/>
    <property type="evidence" value="ECO:0007669"/>
    <property type="project" value="UniProtKB-KW"/>
</dbReference>
<dbReference type="PANTHER" id="PTHR23389">
    <property type="entry name" value="CHROMOSOME TRANSMISSION FIDELITY FACTOR 18"/>
    <property type="match status" value="1"/>
</dbReference>
<evidence type="ECO:0000256" key="2">
    <source>
        <dbReference type="ARBA" id="ARBA00012722"/>
    </source>
</evidence>
<dbReference type="EC" id="6.5.1.2" evidence="2 14"/>
<feature type="binding site" evidence="14">
    <location>
        <position position="173"/>
    </location>
    <ligand>
        <name>NAD(+)</name>
        <dbReference type="ChEBI" id="CHEBI:57540"/>
    </ligand>
</feature>
<dbReference type="Proteomes" id="UP000064893">
    <property type="component" value="Chromosome"/>
</dbReference>
<evidence type="ECO:0000256" key="9">
    <source>
        <dbReference type="ARBA" id="ARBA00022842"/>
    </source>
</evidence>
<organism evidence="17 18">
    <name type="scientific">Salinivirga cyanobacteriivorans</name>
    <dbReference type="NCBI Taxonomy" id="1307839"/>
    <lineage>
        <taxon>Bacteria</taxon>
        <taxon>Pseudomonadati</taxon>
        <taxon>Bacteroidota</taxon>
        <taxon>Bacteroidia</taxon>
        <taxon>Bacteroidales</taxon>
        <taxon>Salinivirgaceae</taxon>
        <taxon>Salinivirga</taxon>
    </lineage>
</organism>
<dbReference type="KEGG" id="blq:L21SP5_00863"/>
<accession>A0A0S2HX32</accession>
<dbReference type="NCBIfam" id="TIGR00575">
    <property type="entry name" value="dnlj"/>
    <property type="match status" value="1"/>
</dbReference>
<feature type="binding site" evidence="14">
    <location>
        <position position="113"/>
    </location>
    <ligand>
        <name>NAD(+)</name>
        <dbReference type="ChEBI" id="CHEBI:57540"/>
    </ligand>
</feature>
<dbReference type="InterPro" id="IPR036420">
    <property type="entry name" value="BRCT_dom_sf"/>
</dbReference>
<feature type="active site" description="N6-AMP-lysine intermediate" evidence="14">
    <location>
        <position position="115"/>
    </location>
</feature>
<keyword evidence="6 14" id="KW-0479">Metal-binding</keyword>
<dbReference type="SMART" id="SM00292">
    <property type="entry name" value="BRCT"/>
    <property type="match status" value="1"/>
</dbReference>
<dbReference type="SUPFAM" id="SSF52113">
    <property type="entry name" value="BRCT domain"/>
    <property type="match status" value="1"/>
</dbReference>
<dbReference type="Pfam" id="PF22745">
    <property type="entry name" value="Nlig-Ia"/>
    <property type="match status" value="1"/>
</dbReference>
<dbReference type="InterPro" id="IPR004149">
    <property type="entry name" value="Znf_DNAligase_C4"/>
</dbReference>
<evidence type="ECO:0000256" key="12">
    <source>
        <dbReference type="ARBA" id="ARBA00034005"/>
    </source>
</evidence>
<gene>
    <name evidence="14 17" type="primary">ligA</name>
    <name evidence="17" type="ORF">L21SP5_00863</name>
</gene>
<feature type="binding site" evidence="14">
    <location>
        <position position="409"/>
    </location>
    <ligand>
        <name>Zn(2+)</name>
        <dbReference type="ChEBI" id="CHEBI:29105"/>
    </ligand>
</feature>
<dbReference type="InterPro" id="IPR003583">
    <property type="entry name" value="Hlx-hairpin-Hlx_DNA-bd_motif"/>
</dbReference>
<comment type="similarity">
    <text evidence="13 14">Belongs to the NAD-dependent DNA ligase family. LigA subfamily.</text>
</comment>
<dbReference type="Pfam" id="PF12826">
    <property type="entry name" value="HHH_2"/>
    <property type="match status" value="1"/>
</dbReference>
<dbReference type="InterPro" id="IPR010994">
    <property type="entry name" value="RuvA_2-like"/>
</dbReference>
<keyword evidence="7 14" id="KW-0227">DNA damage</keyword>
<comment type="cofactor">
    <cofactor evidence="14">
        <name>Mg(2+)</name>
        <dbReference type="ChEBI" id="CHEBI:18420"/>
    </cofactor>
    <cofactor evidence="14">
        <name>Mn(2+)</name>
        <dbReference type="ChEBI" id="CHEBI:29035"/>
    </cofactor>
</comment>
<dbReference type="Pfam" id="PF00533">
    <property type="entry name" value="BRCT"/>
    <property type="match status" value="1"/>
</dbReference>
<dbReference type="PATRIC" id="fig|1307839.3.peg.913"/>
<dbReference type="Gene3D" id="6.20.10.30">
    <property type="match status" value="1"/>
</dbReference>
<reference evidence="17 18" key="1">
    <citation type="submission" date="2015-11" db="EMBL/GenBank/DDBJ databases">
        <title>Description and complete genome sequence of a novel strain predominating in hypersaline microbial mats and representing a new family of the Bacteriodetes phylum.</title>
        <authorList>
            <person name="Spring S."/>
            <person name="Bunk B."/>
            <person name="Sproer C."/>
            <person name="Klenk H.-P."/>
        </authorList>
    </citation>
    <scope>NUCLEOTIDE SEQUENCE [LARGE SCALE GENOMIC DNA]</scope>
    <source>
        <strain evidence="17 18">L21-Spi-D4</strain>
    </source>
</reference>
<keyword evidence="5 14" id="KW-0235">DNA replication</keyword>
<dbReference type="GO" id="GO:0046872">
    <property type="term" value="F:metal ion binding"/>
    <property type="evidence" value="ECO:0007669"/>
    <property type="project" value="UniProtKB-KW"/>
</dbReference>
<dbReference type="PROSITE" id="PS01055">
    <property type="entry name" value="DNA_LIGASE_N1"/>
    <property type="match status" value="1"/>
</dbReference>
<dbReference type="Pfam" id="PF03119">
    <property type="entry name" value="DNA_ligase_ZBD"/>
    <property type="match status" value="1"/>
</dbReference>
<feature type="domain" description="BRCT" evidence="16">
    <location>
        <begin position="588"/>
        <end position="667"/>
    </location>
</feature>
<dbReference type="HAMAP" id="MF_01588">
    <property type="entry name" value="DNA_ligase_A"/>
    <property type="match status" value="1"/>
</dbReference>
<dbReference type="InterPro" id="IPR013840">
    <property type="entry name" value="DNAligase_N"/>
</dbReference>
<dbReference type="Pfam" id="PF14520">
    <property type="entry name" value="HHH_5"/>
    <property type="match status" value="1"/>
</dbReference>
<evidence type="ECO:0000256" key="3">
    <source>
        <dbReference type="ARBA" id="ARBA00013308"/>
    </source>
</evidence>
<feature type="binding site" evidence="14">
    <location>
        <position position="406"/>
    </location>
    <ligand>
        <name>Zn(2+)</name>
        <dbReference type="ChEBI" id="CHEBI:29105"/>
    </ligand>
</feature>
<dbReference type="AlphaFoldDB" id="A0A0S2HX32"/>
<feature type="binding site" evidence="14">
    <location>
        <begin position="83"/>
        <end position="84"/>
    </location>
    <ligand>
        <name>NAD(+)</name>
        <dbReference type="ChEBI" id="CHEBI:57540"/>
    </ligand>
</feature>
<evidence type="ECO:0000256" key="5">
    <source>
        <dbReference type="ARBA" id="ARBA00022705"/>
    </source>
</evidence>
<evidence type="ECO:0000256" key="1">
    <source>
        <dbReference type="ARBA" id="ARBA00004067"/>
    </source>
</evidence>
<sequence length="667" mass="75548">MSTSDIKEKIYELREQLHHHNHLYYVKSTPEITDYEYDMMLKELEQLEKAHPEFADTNSPTSRVGDDRDQRFEEVQHQYPMLSLANTYNEQELRDFDNRVRKVAGNDFTYVCELKFDGVSISLRYEKGRLSKAVTRGDGAQGDDVTENVKTIKSIPLKLSDGDYPDFFEIRGEIYMPKSKFLEMNERREQQGEKTFANPRNATAGSIKLIHSSAVAQRPLDCFLYYLMADDLPGSSHFENMQKAAQWGFRVPDTMQRAKNIDTVLEYIHHWETARHELPYEIDGIVIKVDELELQEKLGFTAKSPRWAISYKYKAEQASTHLKSVDFQVGRTGAVTPVANLEPVFLAGTTVKRASLHNQDIIKKLDLHHGDTVFVEKGGEIIPKITAVDKEKRPKDANPVEFITQCPECGTQLIRKEGEAAHFCPNENHCPPQQKGKFVHFISRKAMNIEWLGEETIQLFLKENLIETLPDLYELKAHDIEKLERLGSKSAQNIIQSIQSSKSVPMSRVLYALGIRFVGETVAKKLARHFKSIQELANATTEELVAVDEIGEKIAFSIRKYFDNDENKKLVERLGEYGLQMTAANDKPKSGALDGLKIVATGKLNNFTRDEIKETIEAHGGKAVSSVSSQTDLLLAGENAGSSKINKAQAAGVRIIDEAEFMKLISK</sequence>
<feature type="binding site" evidence="14">
    <location>
        <position position="288"/>
    </location>
    <ligand>
        <name>NAD(+)</name>
        <dbReference type="ChEBI" id="CHEBI:57540"/>
    </ligand>
</feature>
<dbReference type="InterPro" id="IPR013839">
    <property type="entry name" value="DNAligase_adenylation"/>
</dbReference>
<evidence type="ECO:0000256" key="4">
    <source>
        <dbReference type="ARBA" id="ARBA00022598"/>
    </source>
</evidence>
<feature type="binding site" evidence="14">
    <location>
        <position position="312"/>
    </location>
    <ligand>
        <name>NAD(+)</name>
        <dbReference type="ChEBI" id="CHEBI:57540"/>
    </ligand>
</feature>
<feature type="binding site" evidence="14">
    <location>
        <begin position="34"/>
        <end position="38"/>
    </location>
    <ligand>
        <name>NAD(+)</name>
        <dbReference type="ChEBI" id="CHEBI:57540"/>
    </ligand>
</feature>
<dbReference type="FunFam" id="1.10.150.20:FF:000007">
    <property type="entry name" value="DNA ligase"/>
    <property type="match status" value="1"/>
</dbReference>
<dbReference type="InterPro" id="IPR001357">
    <property type="entry name" value="BRCT_dom"/>
</dbReference>
<dbReference type="FunFam" id="3.30.470.30:FF:000001">
    <property type="entry name" value="DNA ligase"/>
    <property type="match status" value="1"/>
</dbReference>
<dbReference type="Gene3D" id="3.40.50.10190">
    <property type="entry name" value="BRCT domain"/>
    <property type="match status" value="1"/>
</dbReference>
<keyword evidence="4 14" id="KW-0436">Ligase</keyword>
<dbReference type="Gene3D" id="2.40.50.140">
    <property type="entry name" value="Nucleic acid-binding proteins"/>
    <property type="match status" value="1"/>
</dbReference>
<dbReference type="CDD" id="cd17748">
    <property type="entry name" value="BRCT_DNA_ligase_like"/>
    <property type="match status" value="1"/>
</dbReference>
<dbReference type="Gene3D" id="1.10.287.610">
    <property type="entry name" value="Helix hairpin bin"/>
    <property type="match status" value="1"/>
</dbReference>
<evidence type="ECO:0000256" key="11">
    <source>
        <dbReference type="ARBA" id="ARBA00023204"/>
    </source>
</evidence>
<evidence type="ECO:0000259" key="16">
    <source>
        <dbReference type="PROSITE" id="PS50172"/>
    </source>
</evidence>
<dbReference type="Gene3D" id="1.10.150.20">
    <property type="entry name" value="5' to 3' exonuclease, C-terminal subdomain"/>
    <property type="match status" value="2"/>
</dbReference>
<dbReference type="InterPro" id="IPR004150">
    <property type="entry name" value="NAD_DNA_ligase_OB"/>
</dbReference>
<keyword evidence="9 14" id="KW-0460">Magnesium</keyword>
<evidence type="ECO:0000256" key="10">
    <source>
        <dbReference type="ARBA" id="ARBA00023027"/>
    </source>
</evidence>
<feature type="binding site" evidence="14">
    <location>
        <position position="424"/>
    </location>
    <ligand>
        <name>Zn(2+)</name>
        <dbReference type="ChEBI" id="CHEBI:29105"/>
    </ligand>
</feature>
<dbReference type="SUPFAM" id="SSF47781">
    <property type="entry name" value="RuvA domain 2-like"/>
    <property type="match status" value="1"/>
</dbReference>
<dbReference type="NCBIfam" id="NF005932">
    <property type="entry name" value="PRK07956.1"/>
    <property type="match status" value="1"/>
</dbReference>
<dbReference type="GO" id="GO:0003677">
    <property type="term" value="F:DNA binding"/>
    <property type="evidence" value="ECO:0007669"/>
    <property type="project" value="InterPro"/>
</dbReference>
<evidence type="ECO:0000313" key="18">
    <source>
        <dbReference type="Proteomes" id="UP000064893"/>
    </source>
</evidence>
<keyword evidence="11 14" id="KW-0234">DNA repair</keyword>
<dbReference type="OrthoDB" id="9759736at2"/>
<keyword evidence="10 14" id="KW-0520">NAD</keyword>
<dbReference type="SMART" id="SM00532">
    <property type="entry name" value="LIGANc"/>
    <property type="match status" value="1"/>
</dbReference>
<keyword evidence="18" id="KW-1185">Reference proteome</keyword>
<dbReference type="EMBL" id="CP013118">
    <property type="protein sequence ID" value="ALO14533.1"/>
    <property type="molecule type" value="Genomic_DNA"/>
</dbReference>
<feature type="binding site" evidence="14">
    <location>
        <position position="136"/>
    </location>
    <ligand>
        <name>NAD(+)</name>
        <dbReference type="ChEBI" id="CHEBI:57540"/>
    </ligand>
</feature>
<dbReference type="SUPFAM" id="SSF56091">
    <property type="entry name" value="DNA ligase/mRNA capping enzyme, catalytic domain"/>
    <property type="match status" value="1"/>
</dbReference>
<dbReference type="Pfam" id="PF01653">
    <property type="entry name" value="DNA_ligase_aden"/>
    <property type="match status" value="1"/>
</dbReference>
<dbReference type="InterPro" id="IPR033136">
    <property type="entry name" value="DNA_ligase_CS"/>
</dbReference>
<dbReference type="InterPro" id="IPR001679">
    <property type="entry name" value="DNA_ligase"/>
</dbReference>
<keyword evidence="8 14" id="KW-0862">Zinc</keyword>
<dbReference type="InterPro" id="IPR012340">
    <property type="entry name" value="NA-bd_OB-fold"/>
</dbReference>
<comment type="function">
    <text evidence="1 14">DNA ligase that catalyzes the formation of phosphodiester linkages between 5'-phosphoryl and 3'-hydroxyl groups in double-stranded DNA using NAD as a coenzyme and as the energy source for the reaction. It is essential for DNA replication and repair of damaged DNA.</text>
</comment>
<evidence type="ECO:0000256" key="14">
    <source>
        <dbReference type="HAMAP-Rule" id="MF_01588"/>
    </source>
</evidence>
<evidence type="ECO:0000256" key="13">
    <source>
        <dbReference type="ARBA" id="ARBA00060881"/>
    </source>
</evidence>
<name>A0A0S2HX32_9BACT</name>
<dbReference type="FunFam" id="1.10.150.20:FF:000006">
    <property type="entry name" value="DNA ligase"/>
    <property type="match status" value="1"/>
</dbReference>
<dbReference type="InterPro" id="IPR018239">
    <property type="entry name" value="DNA_ligase_AS"/>
</dbReference>
<dbReference type="GO" id="GO:0005829">
    <property type="term" value="C:cytosol"/>
    <property type="evidence" value="ECO:0007669"/>
    <property type="project" value="TreeGrafter"/>
</dbReference>
<keyword evidence="14" id="KW-0464">Manganese</keyword>
<dbReference type="SUPFAM" id="SSF50249">
    <property type="entry name" value="Nucleic acid-binding proteins"/>
    <property type="match status" value="1"/>
</dbReference>
<dbReference type="PROSITE" id="PS50172">
    <property type="entry name" value="BRCT"/>
    <property type="match status" value="1"/>
</dbReference>
<dbReference type="PROSITE" id="PS01056">
    <property type="entry name" value="DNA_LIGASE_N2"/>
    <property type="match status" value="1"/>
</dbReference>
<evidence type="ECO:0000256" key="15">
    <source>
        <dbReference type="RuleBase" id="RU000618"/>
    </source>
</evidence>
<dbReference type="PIRSF" id="PIRSF001604">
    <property type="entry name" value="LigA"/>
    <property type="match status" value="1"/>
</dbReference>